<dbReference type="InterPro" id="IPR002293">
    <property type="entry name" value="AA/rel_permease1"/>
</dbReference>
<dbReference type="GO" id="GO:0005886">
    <property type="term" value="C:plasma membrane"/>
    <property type="evidence" value="ECO:0007669"/>
    <property type="project" value="UniProtKB-SubCell"/>
</dbReference>
<feature type="transmembrane region" description="Helical" evidence="7">
    <location>
        <begin position="57"/>
        <end position="76"/>
    </location>
</feature>
<evidence type="ECO:0000313" key="9">
    <source>
        <dbReference type="Proteomes" id="UP001165378"/>
    </source>
</evidence>
<evidence type="ECO:0000256" key="2">
    <source>
        <dbReference type="ARBA" id="ARBA00022475"/>
    </source>
</evidence>
<dbReference type="PANTHER" id="PTHR42770">
    <property type="entry name" value="AMINO ACID TRANSPORTER-RELATED"/>
    <property type="match status" value="1"/>
</dbReference>
<evidence type="ECO:0000256" key="5">
    <source>
        <dbReference type="ARBA" id="ARBA00023136"/>
    </source>
</evidence>
<feature type="transmembrane region" description="Helical" evidence="7">
    <location>
        <begin position="197"/>
        <end position="220"/>
    </location>
</feature>
<reference evidence="8" key="1">
    <citation type="submission" date="2022-01" db="EMBL/GenBank/DDBJ databases">
        <title>Genome-Based Taxonomic Classification of the Phylum Actinobacteria.</title>
        <authorList>
            <person name="Gao Y."/>
        </authorList>
    </citation>
    <scope>NUCLEOTIDE SEQUENCE</scope>
    <source>
        <strain evidence="8">KLBMP 8922</strain>
    </source>
</reference>
<dbReference type="RefSeq" id="WP_235052244.1">
    <property type="nucleotide sequence ID" value="NZ_JAKFHA010000005.1"/>
</dbReference>
<feature type="transmembrane region" description="Helical" evidence="7">
    <location>
        <begin position="363"/>
        <end position="382"/>
    </location>
</feature>
<keyword evidence="2" id="KW-1003">Cell membrane</keyword>
<dbReference type="PANTHER" id="PTHR42770:SF8">
    <property type="entry name" value="PUTRESCINE IMPORTER PUUP"/>
    <property type="match status" value="1"/>
</dbReference>
<evidence type="ECO:0000256" key="3">
    <source>
        <dbReference type="ARBA" id="ARBA00022692"/>
    </source>
</evidence>
<name>A0AA41TYS2_9ACTN</name>
<comment type="subcellular location">
    <subcellularLocation>
        <location evidence="1">Cell membrane</location>
        <topology evidence="1">Multi-pass membrane protein</topology>
    </subcellularLocation>
</comment>
<organism evidence="8 9">
    <name type="scientific">Yinghuangia soli</name>
    <dbReference type="NCBI Taxonomy" id="2908204"/>
    <lineage>
        <taxon>Bacteria</taxon>
        <taxon>Bacillati</taxon>
        <taxon>Actinomycetota</taxon>
        <taxon>Actinomycetes</taxon>
        <taxon>Kitasatosporales</taxon>
        <taxon>Streptomycetaceae</taxon>
        <taxon>Yinghuangia</taxon>
    </lineage>
</organism>
<dbReference type="GO" id="GO:0022857">
    <property type="term" value="F:transmembrane transporter activity"/>
    <property type="evidence" value="ECO:0007669"/>
    <property type="project" value="InterPro"/>
</dbReference>
<feature type="transmembrane region" description="Helical" evidence="7">
    <location>
        <begin position="240"/>
        <end position="262"/>
    </location>
</feature>
<dbReference type="AlphaFoldDB" id="A0AA41TYS2"/>
<feature type="transmembrane region" description="Helical" evidence="7">
    <location>
        <begin position="164"/>
        <end position="185"/>
    </location>
</feature>
<evidence type="ECO:0000256" key="4">
    <source>
        <dbReference type="ARBA" id="ARBA00022989"/>
    </source>
</evidence>
<dbReference type="PIRSF" id="PIRSF006060">
    <property type="entry name" value="AA_transporter"/>
    <property type="match status" value="1"/>
</dbReference>
<feature type="transmembrane region" description="Helical" evidence="7">
    <location>
        <begin position="336"/>
        <end position="357"/>
    </location>
</feature>
<dbReference type="EMBL" id="JAKFHA010000005">
    <property type="protein sequence ID" value="MCF2528088.1"/>
    <property type="molecule type" value="Genomic_DNA"/>
</dbReference>
<evidence type="ECO:0000313" key="8">
    <source>
        <dbReference type="EMBL" id="MCF2528088.1"/>
    </source>
</evidence>
<keyword evidence="4 7" id="KW-1133">Transmembrane helix</keyword>
<dbReference type="Gene3D" id="1.20.1740.10">
    <property type="entry name" value="Amino acid/polyamine transporter I"/>
    <property type="match status" value="1"/>
</dbReference>
<dbReference type="Pfam" id="PF13520">
    <property type="entry name" value="AA_permease_2"/>
    <property type="match status" value="1"/>
</dbReference>
<keyword evidence="3 7" id="KW-0812">Transmembrane</keyword>
<dbReference type="InterPro" id="IPR050367">
    <property type="entry name" value="APC_superfamily"/>
</dbReference>
<keyword evidence="5 7" id="KW-0472">Membrane</keyword>
<protein>
    <submittedName>
        <fullName evidence="8">APC family permease</fullName>
    </submittedName>
</protein>
<evidence type="ECO:0000256" key="1">
    <source>
        <dbReference type="ARBA" id="ARBA00004651"/>
    </source>
</evidence>
<gene>
    <name evidence="8" type="ORF">LZ495_12765</name>
</gene>
<evidence type="ECO:0000256" key="7">
    <source>
        <dbReference type="SAM" id="Phobius"/>
    </source>
</evidence>
<feature type="transmembrane region" description="Helical" evidence="7">
    <location>
        <begin position="290"/>
        <end position="315"/>
    </location>
</feature>
<feature type="compositionally biased region" description="Polar residues" evidence="6">
    <location>
        <begin position="468"/>
        <end position="478"/>
    </location>
</feature>
<feature type="region of interest" description="Disordered" evidence="6">
    <location>
        <begin position="447"/>
        <end position="478"/>
    </location>
</feature>
<feature type="transmembrane region" description="Helical" evidence="7">
    <location>
        <begin position="96"/>
        <end position="122"/>
    </location>
</feature>
<sequence>MKASRTGGSAPATDADAGRLAPTLSLGSVVAFGVAYMSPGMVMAIFGVIAASSNGTAAGALLLATAAISLTAFSYAKMARAYPVSGSAYVYARRTLGAPVGFLVGWSVLLDYLFLPMVAWLLQSLYLNAQFPGIPVWTWLLVNAALTTAVNIVGLALSDRVNKVLTGLAFLLVLVFVAYCLVFLVDHPPASYGAPLWNAESSAAAVTAAAAVAAYSYLGFDAVTTLSEETRDAQRTIPRAVVLVVAIGGVLFTTAAFVMQLVHPGGVFEDPEIAAYTMSVQVGGERFADWLNMATIVGGFASGLAVQLSSSRLLYTMGRDGVLPKRVFGALNGRTRTPVFCVLATGAMCLLGLGLSLETATSFINFGAFTAFTVVNLCVVTHYFRNRRGHRLPVFGYVVLPAAGALATVYMLTRLSGTAVAIGACWFSVGVVYLLVLTRGFRRPTPKLSASGAAPPPDLPGPAGHGSNPASAAPAQST</sequence>
<keyword evidence="9" id="KW-1185">Reference proteome</keyword>
<feature type="transmembrane region" description="Helical" evidence="7">
    <location>
        <begin position="394"/>
        <end position="413"/>
    </location>
</feature>
<comment type="caution">
    <text evidence="8">The sequence shown here is derived from an EMBL/GenBank/DDBJ whole genome shotgun (WGS) entry which is preliminary data.</text>
</comment>
<feature type="transmembrane region" description="Helical" evidence="7">
    <location>
        <begin position="29"/>
        <end position="51"/>
    </location>
</feature>
<proteinExistence type="predicted"/>
<accession>A0AA41TYS2</accession>
<evidence type="ECO:0000256" key="6">
    <source>
        <dbReference type="SAM" id="MobiDB-lite"/>
    </source>
</evidence>
<dbReference type="Proteomes" id="UP001165378">
    <property type="component" value="Unassembled WGS sequence"/>
</dbReference>
<feature type="transmembrane region" description="Helical" evidence="7">
    <location>
        <begin position="134"/>
        <end position="157"/>
    </location>
</feature>
<feature type="transmembrane region" description="Helical" evidence="7">
    <location>
        <begin position="419"/>
        <end position="437"/>
    </location>
</feature>